<dbReference type="OrthoDB" id="1431247at2759"/>
<evidence type="ECO:0000256" key="2">
    <source>
        <dbReference type="PROSITE-ProRule" id="PRU00285"/>
    </source>
</evidence>
<dbReference type="PROSITE" id="PS01031">
    <property type="entry name" value="SHSP"/>
    <property type="match status" value="1"/>
</dbReference>
<name>W9QLJ6_9ROSA</name>
<proteinExistence type="inferred from homology"/>
<evidence type="ECO:0000313" key="5">
    <source>
        <dbReference type="EMBL" id="EXB30478.1"/>
    </source>
</evidence>
<dbReference type="SUPFAM" id="SSF49764">
    <property type="entry name" value="HSP20-like chaperones"/>
    <property type="match status" value="1"/>
</dbReference>
<dbReference type="Pfam" id="PF00011">
    <property type="entry name" value="HSP20"/>
    <property type="match status" value="1"/>
</dbReference>
<evidence type="ECO:0000313" key="6">
    <source>
        <dbReference type="Proteomes" id="UP000030645"/>
    </source>
</evidence>
<dbReference type="EMBL" id="KE343491">
    <property type="protein sequence ID" value="EXB30478.1"/>
    <property type="molecule type" value="Genomic_DNA"/>
</dbReference>
<sequence length="140" mass="15807">MSIIPINNSDRRIDLFDPFSLDLWDPFPDFPFPFPSLSRAFPDFNLGASVNSRVDWKETAYAYVLRATFPGEDVLVELQDDRVLQISTDSGSFMSRFKLPDNARIDQLKAFMNNGVLTVTVPKEGASRSNVRVVEITGED</sequence>
<dbReference type="InterPro" id="IPR031107">
    <property type="entry name" value="Small_HSP"/>
</dbReference>
<dbReference type="eggNOG" id="KOG0710">
    <property type="taxonomic scope" value="Eukaryota"/>
</dbReference>
<dbReference type="PANTHER" id="PTHR11527">
    <property type="entry name" value="HEAT-SHOCK PROTEIN 20 FAMILY MEMBER"/>
    <property type="match status" value="1"/>
</dbReference>
<dbReference type="InterPro" id="IPR002068">
    <property type="entry name" value="A-crystallin/Hsp20_dom"/>
</dbReference>
<keyword evidence="6" id="KW-1185">Reference proteome</keyword>
<keyword evidence="1" id="KW-0346">Stress response</keyword>
<dbReference type="Proteomes" id="UP000030645">
    <property type="component" value="Unassembled WGS sequence"/>
</dbReference>
<gene>
    <name evidence="5" type="ORF">L484_006028</name>
</gene>
<dbReference type="AlphaFoldDB" id="W9QLJ6"/>
<dbReference type="Gene3D" id="2.60.40.790">
    <property type="match status" value="1"/>
</dbReference>
<dbReference type="KEGG" id="mnt:21389475"/>
<comment type="similarity">
    <text evidence="2 3">Belongs to the small heat shock protein (HSP20) family.</text>
</comment>
<protein>
    <recommendedName>
        <fullName evidence="4">SHSP domain-containing protein</fullName>
    </recommendedName>
</protein>
<evidence type="ECO:0000256" key="1">
    <source>
        <dbReference type="ARBA" id="ARBA00023016"/>
    </source>
</evidence>
<evidence type="ECO:0000259" key="4">
    <source>
        <dbReference type="PROSITE" id="PS01031"/>
    </source>
</evidence>
<dbReference type="InterPro" id="IPR008978">
    <property type="entry name" value="HSP20-like_chaperone"/>
</dbReference>
<dbReference type="STRING" id="981085.W9QLJ6"/>
<organism evidence="5 6">
    <name type="scientific">Morus notabilis</name>
    <dbReference type="NCBI Taxonomy" id="981085"/>
    <lineage>
        <taxon>Eukaryota</taxon>
        <taxon>Viridiplantae</taxon>
        <taxon>Streptophyta</taxon>
        <taxon>Embryophyta</taxon>
        <taxon>Tracheophyta</taxon>
        <taxon>Spermatophyta</taxon>
        <taxon>Magnoliopsida</taxon>
        <taxon>eudicotyledons</taxon>
        <taxon>Gunneridae</taxon>
        <taxon>Pentapetalae</taxon>
        <taxon>rosids</taxon>
        <taxon>fabids</taxon>
        <taxon>Rosales</taxon>
        <taxon>Moraceae</taxon>
        <taxon>Moreae</taxon>
        <taxon>Morus</taxon>
    </lineage>
</organism>
<evidence type="ECO:0000256" key="3">
    <source>
        <dbReference type="RuleBase" id="RU003616"/>
    </source>
</evidence>
<accession>W9QLJ6</accession>
<reference evidence="6" key="1">
    <citation type="submission" date="2013-01" db="EMBL/GenBank/DDBJ databases">
        <title>Draft Genome Sequence of a Mulberry Tree, Morus notabilis C.K. Schneid.</title>
        <authorList>
            <person name="He N."/>
            <person name="Zhao S."/>
        </authorList>
    </citation>
    <scope>NUCLEOTIDE SEQUENCE</scope>
</reference>
<feature type="domain" description="SHSP" evidence="4">
    <location>
        <begin position="1"/>
        <end position="139"/>
    </location>
</feature>